<evidence type="ECO:0000256" key="1">
    <source>
        <dbReference type="ARBA" id="ARBA00012513"/>
    </source>
</evidence>
<feature type="region of interest" description="Disordered" evidence="11">
    <location>
        <begin position="1375"/>
        <end position="1445"/>
    </location>
</feature>
<evidence type="ECO:0000256" key="9">
    <source>
        <dbReference type="ARBA" id="ARBA00048679"/>
    </source>
</evidence>
<evidence type="ECO:0000313" key="16">
    <source>
        <dbReference type="Proteomes" id="UP000750334"/>
    </source>
</evidence>
<feature type="compositionally biased region" description="Low complexity" evidence="11">
    <location>
        <begin position="12"/>
        <end position="37"/>
    </location>
</feature>
<dbReference type="InterPro" id="IPR011006">
    <property type="entry name" value="CheY-like_superfamily"/>
</dbReference>
<feature type="region of interest" description="Disordered" evidence="11">
    <location>
        <begin position="478"/>
        <end position="505"/>
    </location>
</feature>
<feature type="region of interest" description="Disordered" evidence="11">
    <location>
        <begin position="564"/>
        <end position="584"/>
    </location>
</feature>
<comment type="catalytic activity">
    <reaction evidence="8">
        <text>L-threonyl-[protein] + ATP = O-phospho-L-threonyl-[protein] + ADP + H(+)</text>
        <dbReference type="Rhea" id="RHEA:46608"/>
        <dbReference type="Rhea" id="RHEA-COMP:11060"/>
        <dbReference type="Rhea" id="RHEA-COMP:11605"/>
        <dbReference type="ChEBI" id="CHEBI:15378"/>
        <dbReference type="ChEBI" id="CHEBI:30013"/>
        <dbReference type="ChEBI" id="CHEBI:30616"/>
        <dbReference type="ChEBI" id="CHEBI:61977"/>
        <dbReference type="ChEBI" id="CHEBI:456216"/>
        <dbReference type="EC" id="2.7.11.1"/>
    </reaction>
</comment>
<dbReference type="CDD" id="cd17546">
    <property type="entry name" value="REC_hyHK_CKI1_RcsC-like"/>
    <property type="match status" value="1"/>
</dbReference>
<sequence length="1703" mass="189813">MLRANDYVSGPTTTTSSRSNTNESNSADNSSDGSSNSENYEEYIKIATQNNFSMVMELDLAGCVKYISIQQWEALLGVSAPYISQPISDYISGNSQDKAVFDNAVEMMLENDDISYTVTFNTWDSEDGLVPLEACGILIKDAQTNEPLYSMWNMKPYSEQEHKLALQQMLPDSFIKKLGFGATIFASYLRQIENSDVITDIDLPLPKMELCRVCETFVPAWWLETHSQNCVVEHRIQSVVQLVHDNLVEQGRRIREEVDNGQWSVKQINILESLREFLEYAIDVNTSEPTMEQHYIDMGNGKNNSINVTNFQFSPNTRTNIQYIEEWQISKLPHFIENLEEDPTIKQLISDTVELTRKKIDSVNRLDNAMKYSQRIKDEVNDIAMQLIREQVENNRLKQAHSLSAQFVLPTGTSSTPTLPHISLSQDPDLHYHSMDSLLHKTPSTFEHPIEEDVPEEIHSQFGNNTIRSLATAATFTQNHDNNNSNSNSNSNSAFSTTDSSKMELPTLVTPQPKHAMESINNQNENNLFSESYLKNDELPRMSSTANDSQSHTKLNDLLINSSHEKSSTPELQQSKYQKHISRSITPSTQIDYDIYHSDASHDRNNSSINSSNSVSNSSYQTPQMSSSKFINMGSTTQANASFNSTLPKLSTTISLTPRRGSPLPSNISSYNNTSIKAIDDPQLRQYNNFIQSNTPSNFHNPMSRLNLEKSPISSPFALARDFLTPEQFPNNPSSPNQPLSPLLLATNQIKSTQPSIKDYDILKPISKGAYGSVYLARKKLTGDYFAVKVLRKSDMIAKNQVMNVKSERAIMMFQSDKPYVAKLFATFQNKDNLFLVMEYLPGGDLATLIKMMDTLPDKWVRQYLAEIIIGVDDMHQNGIIHHDLKPDNLLIDSNGHIKLTDFGLSRAGLVRRHKIINNRSKSITSNASIEENEMPRKTSQSSIPENQTTLKGKKRSISSMKPNEIDLLSTPTPRNDGTSNNNNFLNMTENDSQLSLSLFEISRGSTPPPQNPSKISTPSNSNTDVNINTDASLSNTVVPNIRKKAHSNSVSTVSSTTSHTSDLALFHPEDSKQDKKFFGTPDYLAPETIKGTGEGDECDWWSVGCILFELLLGYPPFHSTSPEAVFRNILACNIQWPLFDSPEEEDEFLSRDAKDLITKLLVLDPSKRLGVNGAQEIKDHPYFKSIDWSKVYEEEPSFVPTVDNPENTEYFDPRGAILENLDDSDNEVPQTKGQYNIIDNSDIPVLNTADGLSLSTPRGTPTSSTPREWSGSSNAGMGVEYSTPVNKLSISSVLESVDASVNLGILPENASRNSSVPAKSISLAIPPHMRERRASKLSDPQTEFGSFYFRNLSALDKANKDIINRLKTEHFSDIPHVHRRTSSGSVAGSSSDTSSSKIKMHKSTMTGSPALNPVAKNLMRSDSSSTKSFSPERSNSIDQVASGMSRKGSIISTIDTNTPTSSSFIGAFTKSPNGLFYSDADSPTTSKFKSPLSPASNMFNKTHRSKLLAKTVTNSQRSSATEISSDETDRLQAVARVNSLRHRRRSSRRESSNVKNETGYHMDILLCEPIPIHRYRAAKDLENMGCTVVTASAGDELVSKATSGIKFDLILIPLKLVNFNVLDIVKLIKHTNDINAKTPIIAITNYYQEAISANMFDEVMEKPIDSNQLSRILSKYALKRSQEEAEDTIISDSDEMSSGVVH</sequence>
<dbReference type="PROSITE" id="PS50110">
    <property type="entry name" value="RESPONSE_REGULATORY"/>
    <property type="match status" value="1"/>
</dbReference>
<dbReference type="GO" id="GO:0005737">
    <property type="term" value="C:cytoplasm"/>
    <property type="evidence" value="ECO:0007669"/>
    <property type="project" value="TreeGrafter"/>
</dbReference>
<feature type="region of interest" description="Disordered" evidence="11">
    <location>
        <begin position="599"/>
        <end position="628"/>
    </location>
</feature>
<dbReference type="InterPro" id="IPR011009">
    <property type="entry name" value="Kinase-like_dom_sf"/>
</dbReference>
<feature type="domain" description="Response regulatory" evidence="13">
    <location>
        <begin position="1564"/>
        <end position="1678"/>
    </location>
</feature>
<evidence type="ECO:0000256" key="11">
    <source>
        <dbReference type="SAM" id="MobiDB-lite"/>
    </source>
</evidence>
<keyword evidence="5" id="KW-0547">Nucleotide-binding</keyword>
<dbReference type="EC" id="2.7.11.1" evidence="1"/>
<evidence type="ECO:0000256" key="3">
    <source>
        <dbReference type="ARBA" id="ARBA00022553"/>
    </source>
</evidence>
<dbReference type="Gene3D" id="3.40.50.2300">
    <property type="match status" value="1"/>
</dbReference>
<proteinExistence type="predicted"/>
<dbReference type="FunFam" id="3.30.200.20:FF:001008">
    <property type="entry name" value="Serine/threonine-protein kinase cek1"/>
    <property type="match status" value="1"/>
</dbReference>
<comment type="catalytic activity">
    <reaction evidence="9">
        <text>L-seryl-[protein] + ATP = O-phospho-L-seryl-[protein] + ADP + H(+)</text>
        <dbReference type="Rhea" id="RHEA:17989"/>
        <dbReference type="Rhea" id="RHEA-COMP:9863"/>
        <dbReference type="Rhea" id="RHEA-COMP:11604"/>
        <dbReference type="ChEBI" id="CHEBI:15378"/>
        <dbReference type="ChEBI" id="CHEBI:29999"/>
        <dbReference type="ChEBI" id="CHEBI:30616"/>
        <dbReference type="ChEBI" id="CHEBI:83421"/>
        <dbReference type="ChEBI" id="CHEBI:456216"/>
        <dbReference type="EC" id="2.7.11.1"/>
    </reaction>
</comment>
<evidence type="ECO:0000313" key="15">
    <source>
        <dbReference type="EMBL" id="KAG0659972.1"/>
    </source>
</evidence>
<feature type="region of interest" description="Disordered" evidence="11">
    <location>
        <begin position="1002"/>
        <end position="1024"/>
    </location>
</feature>
<evidence type="ECO:0000256" key="10">
    <source>
        <dbReference type="PROSITE-ProRule" id="PRU00169"/>
    </source>
</evidence>
<accession>A0A9P6VZ08</accession>
<feature type="domain" description="Protein kinase" evidence="12">
    <location>
        <begin position="760"/>
        <end position="1184"/>
    </location>
</feature>
<dbReference type="GO" id="GO:0005524">
    <property type="term" value="F:ATP binding"/>
    <property type="evidence" value="ECO:0007669"/>
    <property type="project" value="UniProtKB-KW"/>
</dbReference>
<feature type="domain" description="AGC-kinase C-terminal" evidence="14">
    <location>
        <begin position="1185"/>
        <end position="1265"/>
    </location>
</feature>
<dbReference type="PANTHER" id="PTHR24356:SF1">
    <property type="entry name" value="SERINE_THREONINE-PROTEIN KINASE GREATWALL"/>
    <property type="match status" value="1"/>
</dbReference>
<evidence type="ECO:0000256" key="4">
    <source>
        <dbReference type="ARBA" id="ARBA00022679"/>
    </source>
</evidence>
<evidence type="ECO:0000259" key="12">
    <source>
        <dbReference type="PROSITE" id="PS50011"/>
    </source>
</evidence>
<feature type="region of interest" description="Disordered" evidence="11">
    <location>
        <begin position="927"/>
        <end position="988"/>
    </location>
</feature>
<keyword evidence="3" id="KW-0597">Phosphoprotein</keyword>
<dbReference type="InterPro" id="IPR000961">
    <property type="entry name" value="AGC-kinase_C"/>
</dbReference>
<organism evidence="15 16">
    <name type="scientific">Maudiozyma exigua</name>
    <name type="common">Yeast</name>
    <name type="synonym">Kazachstania exigua</name>
    <dbReference type="NCBI Taxonomy" id="34358"/>
    <lineage>
        <taxon>Eukaryota</taxon>
        <taxon>Fungi</taxon>
        <taxon>Dikarya</taxon>
        <taxon>Ascomycota</taxon>
        <taxon>Saccharomycotina</taxon>
        <taxon>Saccharomycetes</taxon>
        <taxon>Saccharomycetales</taxon>
        <taxon>Saccharomycetaceae</taxon>
        <taxon>Maudiozyma</taxon>
    </lineage>
</organism>
<dbReference type="PROSITE" id="PS00108">
    <property type="entry name" value="PROTEIN_KINASE_ST"/>
    <property type="match status" value="1"/>
</dbReference>
<keyword evidence="7" id="KW-0067">ATP-binding</keyword>
<evidence type="ECO:0000259" key="13">
    <source>
        <dbReference type="PROSITE" id="PS50110"/>
    </source>
</evidence>
<feature type="compositionally biased region" description="Polar residues" evidence="11">
    <location>
        <begin position="938"/>
        <end position="951"/>
    </location>
</feature>
<feature type="compositionally biased region" description="Polar residues" evidence="11">
    <location>
        <begin position="1421"/>
        <end position="1440"/>
    </location>
</feature>
<keyword evidence="2" id="KW-0723">Serine/threonine-protein kinase</keyword>
<feature type="region of interest" description="Disordered" evidence="11">
    <location>
        <begin position="1"/>
        <end position="37"/>
    </location>
</feature>
<dbReference type="GO" id="GO:0000160">
    <property type="term" value="P:phosphorelay signal transduction system"/>
    <property type="evidence" value="ECO:0007669"/>
    <property type="project" value="InterPro"/>
</dbReference>
<feature type="compositionally biased region" description="Polar residues" evidence="11">
    <location>
        <begin position="970"/>
        <end position="988"/>
    </location>
</feature>
<dbReference type="InterPro" id="IPR000719">
    <property type="entry name" value="Prot_kinase_dom"/>
</dbReference>
<dbReference type="PROSITE" id="PS50011">
    <property type="entry name" value="PROTEIN_KINASE_DOM"/>
    <property type="match status" value="1"/>
</dbReference>
<dbReference type="Pfam" id="PF00069">
    <property type="entry name" value="Pkinase"/>
    <property type="match status" value="2"/>
</dbReference>
<dbReference type="SMART" id="SM00448">
    <property type="entry name" value="REC"/>
    <property type="match status" value="1"/>
</dbReference>
<dbReference type="Proteomes" id="UP000750334">
    <property type="component" value="Unassembled WGS sequence"/>
</dbReference>
<dbReference type="InterPro" id="IPR001789">
    <property type="entry name" value="Sig_transdc_resp-reg_receiver"/>
</dbReference>
<evidence type="ECO:0000259" key="14">
    <source>
        <dbReference type="PROSITE" id="PS51285"/>
    </source>
</evidence>
<dbReference type="SUPFAM" id="SSF52172">
    <property type="entry name" value="CheY-like"/>
    <property type="match status" value="1"/>
</dbReference>
<dbReference type="PANTHER" id="PTHR24356">
    <property type="entry name" value="SERINE/THREONINE-PROTEIN KINASE"/>
    <property type="match status" value="1"/>
</dbReference>
<dbReference type="InterPro" id="IPR008271">
    <property type="entry name" value="Ser/Thr_kinase_AS"/>
</dbReference>
<dbReference type="Gene3D" id="3.30.200.20">
    <property type="entry name" value="Phosphorylase Kinase, domain 1"/>
    <property type="match status" value="2"/>
</dbReference>
<dbReference type="SUPFAM" id="SSF56112">
    <property type="entry name" value="Protein kinase-like (PK-like)"/>
    <property type="match status" value="1"/>
</dbReference>
<name>A0A9P6VZ08_MAUEX</name>
<feature type="compositionally biased region" description="Low complexity" evidence="11">
    <location>
        <begin position="482"/>
        <end position="493"/>
    </location>
</feature>
<gene>
    <name evidence="15" type="primary">RIM15</name>
    <name evidence="15" type="ORF">C6P45_001712</name>
</gene>
<dbReference type="GO" id="GO:0006950">
    <property type="term" value="P:response to stress"/>
    <property type="evidence" value="ECO:0007669"/>
    <property type="project" value="UniProtKB-ARBA"/>
</dbReference>
<dbReference type="EMBL" id="PUHR01000183">
    <property type="protein sequence ID" value="KAG0659972.1"/>
    <property type="molecule type" value="Genomic_DNA"/>
</dbReference>
<evidence type="ECO:0000256" key="6">
    <source>
        <dbReference type="ARBA" id="ARBA00022777"/>
    </source>
</evidence>
<dbReference type="CDD" id="cd05611">
    <property type="entry name" value="STKc_Rim15_like"/>
    <property type="match status" value="1"/>
</dbReference>
<dbReference type="GO" id="GO:0004674">
    <property type="term" value="F:protein serine/threonine kinase activity"/>
    <property type="evidence" value="ECO:0007669"/>
    <property type="project" value="UniProtKB-KW"/>
</dbReference>
<dbReference type="FunFam" id="1.10.510.10:FF:000340">
    <property type="entry name" value="Serine threonine protein kinase"/>
    <property type="match status" value="1"/>
</dbReference>
<feature type="region of interest" description="Disordered" evidence="11">
    <location>
        <begin position="1252"/>
        <end position="1277"/>
    </location>
</feature>
<feature type="compositionally biased region" description="Polar residues" evidence="11">
    <location>
        <begin position="1013"/>
        <end position="1024"/>
    </location>
</feature>
<dbReference type="GO" id="GO:0005634">
    <property type="term" value="C:nucleus"/>
    <property type="evidence" value="ECO:0007669"/>
    <property type="project" value="TreeGrafter"/>
</dbReference>
<comment type="caution">
    <text evidence="10">Lacks conserved residue(s) required for the propagation of feature annotation.</text>
</comment>
<keyword evidence="16" id="KW-1185">Reference proteome</keyword>
<feature type="compositionally biased region" description="Low complexity" evidence="11">
    <location>
        <begin position="606"/>
        <end position="619"/>
    </location>
</feature>
<dbReference type="GO" id="GO:1901992">
    <property type="term" value="P:positive regulation of mitotic cell cycle phase transition"/>
    <property type="evidence" value="ECO:0007669"/>
    <property type="project" value="UniProtKB-ARBA"/>
</dbReference>
<feature type="compositionally biased region" description="Low complexity" evidence="11">
    <location>
        <begin position="1253"/>
        <end position="1268"/>
    </location>
</feature>
<dbReference type="InterPro" id="IPR050236">
    <property type="entry name" value="Ser_Thr_kinase_AGC"/>
</dbReference>
<keyword evidence="6" id="KW-0418">Kinase</keyword>
<feature type="compositionally biased region" description="Low complexity" evidence="11">
    <location>
        <begin position="1383"/>
        <end position="1397"/>
    </location>
</feature>
<dbReference type="OrthoDB" id="162894at2759"/>
<dbReference type="Gene3D" id="1.10.510.10">
    <property type="entry name" value="Transferase(Phosphotransferase) domain 1"/>
    <property type="match status" value="2"/>
</dbReference>
<evidence type="ECO:0000256" key="5">
    <source>
        <dbReference type="ARBA" id="ARBA00022741"/>
    </source>
</evidence>
<evidence type="ECO:0000256" key="7">
    <source>
        <dbReference type="ARBA" id="ARBA00022840"/>
    </source>
</evidence>
<dbReference type="SMART" id="SM00220">
    <property type="entry name" value="S_TKc"/>
    <property type="match status" value="1"/>
</dbReference>
<reference evidence="15 16" key="1">
    <citation type="submission" date="2020-11" db="EMBL/GenBank/DDBJ databases">
        <title>Kefir isolates.</title>
        <authorList>
            <person name="Marcisauskas S."/>
            <person name="Kim Y."/>
            <person name="Blasche S."/>
        </authorList>
    </citation>
    <scope>NUCLEOTIDE SEQUENCE [LARGE SCALE GENOMIC DNA]</scope>
    <source>
        <strain evidence="15 16">OG2</strain>
    </source>
</reference>
<evidence type="ECO:0000256" key="8">
    <source>
        <dbReference type="ARBA" id="ARBA00047899"/>
    </source>
</evidence>
<comment type="caution">
    <text evidence="15">The sequence shown here is derived from an EMBL/GenBank/DDBJ whole genome shotgun (WGS) entry which is preliminary data.</text>
</comment>
<keyword evidence="4" id="KW-0808">Transferase</keyword>
<evidence type="ECO:0000256" key="2">
    <source>
        <dbReference type="ARBA" id="ARBA00022527"/>
    </source>
</evidence>
<dbReference type="PROSITE" id="PS51285">
    <property type="entry name" value="AGC_KINASE_CTER"/>
    <property type="match status" value="1"/>
</dbReference>
<protein>
    <recommendedName>
        <fullName evidence="1">non-specific serine/threonine protein kinase</fullName>
        <ecNumber evidence="1">2.7.11.1</ecNumber>
    </recommendedName>
</protein>